<dbReference type="GO" id="GO:1990846">
    <property type="term" value="F:ribonucleoside-diphosphate reductase inhibitor activity"/>
    <property type="evidence" value="ECO:0007669"/>
    <property type="project" value="TreeGrafter"/>
</dbReference>
<accession>M2LE00</accession>
<evidence type="ECO:0000256" key="6">
    <source>
        <dbReference type="SAM" id="MobiDB-lite"/>
    </source>
</evidence>
<dbReference type="PANTHER" id="PTHR28081">
    <property type="entry name" value="DAMAGE-REGULATED IMPORT FACILITATOR 1-RELATED"/>
    <property type="match status" value="1"/>
</dbReference>
<evidence type="ECO:0000256" key="1">
    <source>
        <dbReference type="ARBA" id="ARBA00004123"/>
    </source>
</evidence>
<dbReference type="GO" id="GO:0005634">
    <property type="term" value="C:nucleus"/>
    <property type="evidence" value="ECO:0007669"/>
    <property type="project" value="UniProtKB-SubCell"/>
</dbReference>
<evidence type="ECO:0000313" key="8">
    <source>
        <dbReference type="Proteomes" id="UP000011761"/>
    </source>
</evidence>
<dbReference type="KEGG" id="bcom:BAUCODRAFT_38223"/>
<sequence>MATTASPSGHIRKRQYQPSITSYYSADGSRSQSSRSPLSPPLPDEVQSSLLSVGLRVRKSLAEGYKTQKSLAADSFPFPSTAPPPSTAPTRSDHSERTRELTPFCGLHKTGGWASQPEAYVPPSSAPPVLQRDEEHLPALTTSQLTLPSSTQSSFGSTSAPETNGTKKRTFEDEMEDDLDELFDEMDAAGPSSSIRRLAKPKATLRRAATDGVLLDVGHEDFEEAAFLAPMDVDE</sequence>
<comment type="subcellular location">
    <subcellularLocation>
        <location evidence="2">Cytoplasm</location>
    </subcellularLocation>
    <subcellularLocation>
        <location evidence="1">Nucleus</location>
    </subcellularLocation>
</comment>
<dbReference type="OMA" id="PFCGINR"/>
<dbReference type="eggNOG" id="ENOG502S8VH">
    <property type="taxonomic scope" value="Eukaryota"/>
</dbReference>
<dbReference type="InterPro" id="IPR013900">
    <property type="entry name" value="RNR_inhibitor"/>
</dbReference>
<evidence type="ECO:0000256" key="4">
    <source>
        <dbReference type="ARBA" id="ARBA00022490"/>
    </source>
</evidence>
<evidence type="ECO:0000256" key="5">
    <source>
        <dbReference type="ARBA" id="ARBA00023242"/>
    </source>
</evidence>
<evidence type="ECO:0000256" key="3">
    <source>
        <dbReference type="ARBA" id="ARBA00005459"/>
    </source>
</evidence>
<dbReference type="Proteomes" id="UP000011761">
    <property type="component" value="Unassembled WGS sequence"/>
</dbReference>
<organism evidence="7 8">
    <name type="scientific">Baudoinia panamericana (strain UAMH 10762)</name>
    <name type="common">Angels' share fungus</name>
    <name type="synonym">Baudoinia compniacensis (strain UAMH 10762)</name>
    <dbReference type="NCBI Taxonomy" id="717646"/>
    <lineage>
        <taxon>Eukaryota</taxon>
        <taxon>Fungi</taxon>
        <taxon>Dikarya</taxon>
        <taxon>Ascomycota</taxon>
        <taxon>Pezizomycotina</taxon>
        <taxon>Dothideomycetes</taxon>
        <taxon>Dothideomycetidae</taxon>
        <taxon>Mycosphaerellales</taxon>
        <taxon>Teratosphaeriaceae</taxon>
        <taxon>Baudoinia</taxon>
    </lineage>
</organism>
<feature type="compositionally biased region" description="Basic and acidic residues" evidence="6">
    <location>
        <begin position="91"/>
        <end position="100"/>
    </location>
</feature>
<dbReference type="GO" id="GO:0005737">
    <property type="term" value="C:cytoplasm"/>
    <property type="evidence" value="ECO:0007669"/>
    <property type="project" value="UniProtKB-SubCell"/>
</dbReference>
<dbReference type="EMBL" id="KB445562">
    <property type="protein sequence ID" value="EMC92202.1"/>
    <property type="molecule type" value="Genomic_DNA"/>
</dbReference>
<keyword evidence="8" id="KW-1185">Reference proteome</keyword>
<evidence type="ECO:0000313" key="7">
    <source>
        <dbReference type="EMBL" id="EMC92202.1"/>
    </source>
</evidence>
<protein>
    <submittedName>
        <fullName evidence="7">Uncharacterized protein</fullName>
    </submittedName>
</protein>
<keyword evidence="4" id="KW-0963">Cytoplasm</keyword>
<evidence type="ECO:0000256" key="2">
    <source>
        <dbReference type="ARBA" id="ARBA00004496"/>
    </source>
</evidence>
<comment type="similarity">
    <text evidence="3">Belongs to the DIF1/spd1 family.</text>
</comment>
<dbReference type="PANTHER" id="PTHR28081:SF1">
    <property type="entry name" value="DAMAGE-REGULATED IMPORT FACILITATOR 1"/>
    <property type="match status" value="1"/>
</dbReference>
<gene>
    <name evidence="7" type="ORF">BAUCODRAFT_38223</name>
</gene>
<dbReference type="GeneID" id="19113470"/>
<dbReference type="GO" id="GO:0008104">
    <property type="term" value="P:intracellular protein localization"/>
    <property type="evidence" value="ECO:0007669"/>
    <property type="project" value="TreeGrafter"/>
</dbReference>
<dbReference type="HOGENOM" id="CLU_050885_3_0_1"/>
<feature type="compositionally biased region" description="Low complexity" evidence="6">
    <location>
        <begin position="138"/>
        <end position="159"/>
    </location>
</feature>
<feature type="region of interest" description="Disordered" evidence="6">
    <location>
        <begin position="1"/>
        <end position="46"/>
    </location>
</feature>
<dbReference type="AlphaFoldDB" id="M2LE00"/>
<dbReference type="Pfam" id="PF08591">
    <property type="entry name" value="RNR_inhib"/>
    <property type="match status" value="1"/>
</dbReference>
<dbReference type="RefSeq" id="XP_007680355.1">
    <property type="nucleotide sequence ID" value="XM_007682165.1"/>
</dbReference>
<reference evidence="7 8" key="1">
    <citation type="journal article" date="2012" name="PLoS Pathog.">
        <title>Diverse lifestyles and strategies of plant pathogenesis encoded in the genomes of eighteen Dothideomycetes fungi.</title>
        <authorList>
            <person name="Ohm R.A."/>
            <person name="Feau N."/>
            <person name="Henrissat B."/>
            <person name="Schoch C.L."/>
            <person name="Horwitz B.A."/>
            <person name="Barry K.W."/>
            <person name="Condon B.J."/>
            <person name="Copeland A.C."/>
            <person name="Dhillon B."/>
            <person name="Glaser F."/>
            <person name="Hesse C.N."/>
            <person name="Kosti I."/>
            <person name="LaButti K."/>
            <person name="Lindquist E.A."/>
            <person name="Lucas S."/>
            <person name="Salamov A.A."/>
            <person name="Bradshaw R.E."/>
            <person name="Ciuffetti L."/>
            <person name="Hamelin R.C."/>
            <person name="Kema G.H.J."/>
            <person name="Lawrence C."/>
            <person name="Scott J.A."/>
            <person name="Spatafora J.W."/>
            <person name="Turgeon B.G."/>
            <person name="de Wit P.J.G.M."/>
            <person name="Zhong S."/>
            <person name="Goodwin S.B."/>
            <person name="Grigoriev I.V."/>
        </authorList>
    </citation>
    <scope>NUCLEOTIDE SEQUENCE [LARGE SCALE GENOMIC DNA]</scope>
    <source>
        <strain evidence="7 8">UAMH 10762</strain>
    </source>
</reference>
<dbReference type="OrthoDB" id="4072855at2759"/>
<keyword evidence="5" id="KW-0539">Nucleus</keyword>
<feature type="region of interest" description="Disordered" evidence="6">
    <location>
        <begin position="69"/>
        <end position="172"/>
    </location>
</feature>
<name>M2LE00_BAUPA</name>
<proteinExistence type="inferred from homology"/>